<dbReference type="InterPro" id="IPR052209">
    <property type="entry name" value="CbiZ"/>
</dbReference>
<dbReference type="PaxDb" id="273116-14325023"/>
<sequence length="219" mass="24206">MLMLISFDFLEENDYYMLKFHSEARKFSSAPFNGGVGRAKAYINRTVNLDYNEEVISETKEFLARNKIEENGTVCTLTAVDVNTHVVAKKYLDTNSLIVYITAGFDNTVSIGNVKGMHGTINIALLTDFPLSDAGVLNLFQTIVESKAQFMNDAHVTDRATGKVGPGTSTDTVSVFVFNDEKTINYAGRITAIGHEASLMVYNSLLKINENNKKAHEMA</sequence>
<dbReference type="PhylomeDB" id="Q97AK3"/>
<gene>
    <name evidence="1" type="ORF">TVG0808276</name>
</gene>
<evidence type="ECO:0000313" key="2">
    <source>
        <dbReference type="Proteomes" id="UP000001017"/>
    </source>
</evidence>
<organism evidence="1 2">
    <name type="scientific">Thermoplasma volcanium (strain ATCC 51530 / DSM 4299 / JCM 9571 / NBRC 15438 / GSS1)</name>
    <dbReference type="NCBI Taxonomy" id="273116"/>
    <lineage>
        <taxon>Archaea</taxon>
        <taxon>Methanobacteriati</taxon>
        <taxon>Thermoplasmatota</taxon>
        <taxon>Thermoplasmata</taxon>
        <taxon>Thermoplasmatales</taxon>
        <taxon>Thermoplasmataceae</taxon>
        <taxon>Thermoplasma</taxon>
    </lineage>
</organism>
<name>Q97AK3_THEVO</name>
<evidence type="ECO:0008006" key="3">
    <source>
        <dbReference type="Google" id="ProtNLM"/>
    </source>
</evidence>
<protein>
    <recommendedName>
        <fullName evidence="3">Adenosylcobinamide amidohydrolase</fullName>
    </recommendedName>
</protein>
<dbReference type="KEGG" id="tvo:TVG0808276"/>
<dbReference type="InterPro" id="IPR002808">
    <property type="entry name" value="AdoCbi_amidolase"/>
</dbReference>
<dbReference type="HOGENOM" id="CLU_1259167_0_0_2"/>
<dbReference type="PANTHER" id="PTHR35336:SF5">
    <property type="entry name" value="ADENOSYLCOBINAMIDE AMIDOHYDROLASE"/>
    <property type="match status" value="1"/>
</dbReference>
<dbReference type="STRING" id="273116.gene:9381597"/>
<evidence type="ECO:0000313" key="1">
    <source>
        <dbReference type="EMBL" id="BAB59949.1"/>
    </source>
</evidence>
<reference evidence="1 2" key="1">
    <citation type="journal article" date="1999" name="Proc. Jpn. Acad.">
        <title>Determination of the complete genomic DNA sequence of Thermoplasma volvanium GSS1.</title>
        <authorList>
            <person name="Kawashima T."/>
            <person name="Yamamoto Y."/>
            <person name="Aramaki H."/>
            <person name="Nunoshiba T."/>
            <person name="Kawamoto T."/>
            <person name="Watanabe K."/>
            <person name="Yamazaki M."/>
            <person name="Kanehori K."/>
            <person name="Amano N."/>
            <person name="Ohya Y."/>
            <person name="Makino K."/>
            <person name="Suzuki M."/>
        </authorList>
    </citation>
    <scope>NUCLEOTIDE SEQUENCE [LARGE SCALE GENOMIC DNA]</scope>
    <source>
        <strain evidence="2">ATCC 51530 / DSM 4299 / JCM 9571 / NBRC 15438 / GSS1</strain>
    </source>
</reference>
<accession>Q97AK3</accession>
<dbReference type="eggNOG" id="arCOG01870">
    <property type="taxonomic scope" value="Archaea"/>
</dbReference>
<dbReference type="EMBL" id="BA000011">
    <property type="protein sequence ID" value="BAB59949.1"/>
    <property type="molecule type" value="Genomic_DNA"/>
</dbReference>
<keyword evidence="2" id="KW-1185">Reference proteome</keyword>
<dbReference type="Proteomes" id="UP000001017">
    <property type="component" value="Chromosome"/>
</dbReference>
<dbReference type="PANTHER" id="PTHR35336">
    <property type="entry name" value="ADENOSYLCOBINAMIDE AMIDOHYDROLASE"/>
    <property type="match status" value="1"/>
</dbReference>
<reference evidence="1 2" key="2">
    <citation type="journal article" date="2000" name="Proc. Natl. Acad. Sci. U.S.A.">
        <title>Archaeal adaptation to higher temperatures revealed by genomic sequence of Thermoplasma volcanium.</title>
        <authorList>
            <person name="Kawashima T."/>
            <person name="Amano N."/>
            <person name="Koike H."/>
            <person name="Makino S."/>
            <person name="Higuchi S."/>
            <person name="Kawashima-Ohya Y."/>
            <person name="Watanabe K."/>
            <person name="Yamazaki M."/>
            <person name="Kanehori K."/>
            <person name="Kawamoto T."/>
            <person name="Nunoshiba T."/>
            <person name="Yamamoto Y."/>
            <person name="Aramaki H."/>
            <person name="Makino K."/>
            <person name="Suzuki M."/>
        </authorList>
    </citation>
    <scope>NUCLEOTIDE SEQUENCE [LARGE SCALE GENOMIC DNA]</scope>
    <source>
        <strain evidence="2">ATCC 51530 / DSM 4299 / JCM 9571 / NBRC 15438 / GSS1</strain>
    </source>
</reference>
<proteinExistence type="predicted"/>
<dbReference type="Pfam" id="PF01955">
    <property type="entry name" value="CbiZ"/>
    <property type="match status" value="1"/>
</dbReference>
<dbReference type="AlphaFoldDB" id="Q97AK3"/>